<name>A0ABU5DQA6_9BURK</name>
<gene>
    <name evidence="1" type="ORF">SNE35_28670</name>
</gene>
<evidence type="ECO:0000313" key="1">
    <source>
        <dbReference type="EMBL" id="MDY0748508.1"/>
    </source>
</evidence>
<sequence>MLTTIRLEGVEPVSLDEAKAAARVDGNDLDGFIQGAIGTARECAEHITGRTYRQQVQRQSFADWPASTEVLRVFGATAVSVQYWDGTQFVQLDDADVAFFEAGIGGAGTSIAPALGSSWPALGSVAGGPRVRVDVTSGPTGDEDAIRVPESVKTYIKAQVAAWLKNPEAIAGGTLVENPLLATLLDRECLWV</sequence>
<keyword evidence="2" id="KW-1185">Reference proteome</keyword>
<comment type="caution">
    <text evidence="1">The sequence shown here is derived from an EMBL/GenBank/DDBJ whole genome shotgun (WGS) entry which is preliminary data.</text>
</comment>
<accession>A0ABU5DQA6</accession>
<evidence type="ECO:0000313" key="2">
    <source>
        <dbReference type="Proteomes" id="UP001285263"/>
    </source>
</evidence>
<dbReference type="EMBL" id="JAXCLA010000010">
    <property type="protein sequence ID" value="MDY0748508.1"/>
    <property type="molecule type" value="Genomic_DNA"/>
</dbReference>
<protein>
    <submittedName>
        <fullName evidence="1">Head-tail connector protein</fullName>
    </submittedName>
</protein>
<proteinExistence type="predicted"/>
<organism evidence="1 2">
    <name type="scientific">Roseateles agri</name>
    <dbReference type="NCBI Taxonomy" id="3098619"/>
    <lineage>
        <taxon>Bacteria</taxon>
        <taxon>Pseudomonadati</taxon>
        <taxon>Pseudomonadota</taxon>
        <taxon>Betaproteobacteria</taxon>
        <taxon>Burkholderiales</taxon>
        <taxon>Sphaerotilaceae</taxon>
        <taxon>Roseateles</taxon>
    </lineage>
</organism>
<dbReference type="RefSeq" id="WP_320426472.1">
    <property type="nucleotide sequence ID" value="NZ_JAXCLA010000010.1"/>
</dbReference>
<dbReference type="CDD" id="cd08054">
    <property type="entry name" value="gp6"/>
    <property type="match status" value="1"/>
</dbReference>
<dbReference type="Proteomes" id="UP001285263">
    <property type="component" value="Unassembled WGS sequence"/>
</dbReference>
<reference evidence="1 2" key="1">
    <citation type="submission" date="2023-11" db="EMBL/GenBank/DDBJ databases">
        <title>Paucibacter sp. nov., isolated from fresh soil in Korea.</title>
        <authorList>
            <person name="Le N.T.T."/>
        </authorList>
    </citation>
    <scope>NUCLEOTIDE SEQUENCE [LARGE SCALE GENOMIC DNA]</scope>
    <source>
        <strain evidence="1 2">R3-3</strain>
    </source>
</reference>
<dbReference type="Gene3D" id="1.10.3230.30">
    <property type="entry name" value="Phage gp6-like head-tail connector protein"/>
    <property type="match status" value="1"/>
</dbReference>